<evidence type="ECO:0000313" key="2">
    <source>
        <dbReference type="Proteomes" id="UP000827872"/>
    </source>
</evidence>
<dbReference type="EMBL" id="CM037620">
    <property type="protein sequence ID" value="KAH7995307.1"/>
    <property type="molecule type" value="Genomic_DNA"/>
</dbReference>
<comment type="caution">
    <text evidence="1">The sequence shown here is derived from an EMBL/GenBank/DDBJ whole genome shotgun (WGS) entry which is preliminary data.</text>
</comment>
<evidence type="ECO:0000313" key="1">
    <source>
        <dbReference type="EMBL" id="KAH7995307.1"/>
    </source>
</evidence>
<gene>
    <name evidence="1" type="ORF">K3G42_024304</name>
</gene>
<accession>A0ACB8ERA6</accession>
<name>A0ACB8ERA6_9SAUR</name>
<dbReference type="Proteomes" id="UP000827872">
    <property type="component" value="Linkage Group LG07"/>
</dbReference>
<reference evidence="1" key="1">
    <citation type="submission" date="2021-08" db="EMBL/GenBank/DDBJ databases">
        <title>The first chromosome-level gecko genome reveals the dynamic sex chromosomes of Neotropical dwarf geckos (Sphaerodactylidae: Sphaerodactylus).</title>
        <authorList>
            <person name="Pinto B.J."/>
            <person name="Keating S.E."/>
            <person name="Gamble T."/>
        </authorList>
    </citation>
    <scope>NUCLEOTIDE SEQUENCE</scope>
    <source>
        <strain evidence="1">TG3544</strain>
    </source>
</reference>
<organism evidence="1 2">
    <name type="scientific">Sphaerodactylus townsendi</name>
    <dbReference type="NCBI Taxonomy" id="933632"/>
    <lineage>
        <taxon>Eukaryota</taxon>
        <taxon>Metazoa</taxon>
        <taxon>Chordata</taxon>
        <taxon>Craniata</taxon>
        <taxon>Vertebrata</taxon>
        <taxon>Euteleostomi</taxon>
        <taxon>Lepidosauria</taxon>
        <taxon>Squamata</taxon>
        <taxon>Bifurcata</taxon>
        <taxon>Gekkota</taxon>
        <taxon>Sphaerodactylidae</taxon>
        <taxon>Sphaerodactylus</taxon>
    </lineage>
</organism>
<protein>
    <submittedName>
        <fullName evidence="1">Uncharacterized protein</fullName>
    </submittedName>
</protein>
<proteinExistence type="predicted"/>
<sequence>MRKVYSGFACSVAYAVNLLMAHSRSEDTWVQSISPTSQKEIRHAPRALLSTDPKRQEEILDLLSASAHNPKVAAFSVCHLPNLPQSPSATQRYPDDA</sequence>
<keyword evidence="2" id="KW-1185">Reference proteome</keyword>